<dbReference type="STRING" id="985665.HPL003_21750"/>
<dbReference type="NCBIfam" id="TIGR02315">
    <property type="entry name" value="ABC_phnC"/>
    <property type="match status" value="1"/>
</dbReference>
<reference key="2">
    <citation type="submission" date="2011-11" db="EMBL/GenBank/DDBJ databases">
        <authorList>
            <person name="Shin S.H."/>
            <person name="Kim S."/>
            <person name="Kim J.Y."/>
        </authorList>
    </citation>
    <scope>NUCLEOTIDE SEQUENCE</scope>
    <source>
        <strain>HPL-003</strain>
    </source>
</reference>
<dbReference type="InterPro" id="IPR003439">
    <property type="entry name" value="ABC_transporter-like_ATP-bd"/>
</dbReference>
<protein>
    <submittedName>
        <fullName evidence="9">Phosphonate ABC transporter ATPase</fullName>
    </submittedName>
</protein>
<dbReference type="InterPro" id="IPR050086">
    <property type="entry name" value="MetN_ABC_transporter-like"/>
</dbReference>
<dbReference type="Pfam" id="PF00005">
    <property type="entry name" value="ABC_tran"/>
    <property type="match status" value="1"/>
</dbReference>
<dbReference type="GO" id="GO:0016020">
    <property type="term" value="C:membrane"/>
    <property type="evidence" value="ECO:0007669"/>
    <property type="project" value="InterPro"/>
</dbReference>
<dbReference type="InterPro" id="IPR017871">
    <property type="entry name" value="ABC_transporter-like_CS"/>
</dbReference>
<dbReference type="InterPro" id="IPR003593">
    <property type="entry name" value="AAA+_ATPase"/>
</dbReference>
<reference evidence="9 10" key="3">
    <citation type="journal article" date="2012" name="J. Bacteriol.">
        <title>Genome Sequence of Paenibacillus terrae HPL-003, a Xylanase-Producing Bacterium Isolated from Soil Found in Forest Residue.</title>
        <authorList>
            <person name="Shin S.H."/>
            <person name="Kim S."/>
            <person name="Kim J.Y."/>
            <person name="Song H.Y."/>
            <person name="Cho S.J."/>
            <person name="Kim D.R."/>
            <person name="Lee K.I."/>
            <person name="Lim H.K."/>
            <person name="Park N.J."/>
            <person name="Hwang I.T."/>
            <person name="Yang K.S."/>
        </authorList>
    </citation>
    <scope>NUCLEOTIDE SEQUENCE [LARGE SCALE GENOMIC DNA]</scope>
    <source>
        <strain evidence="9 10">HPL-003</strain>
    </source>
</reference>
<keyword evidence="4" id="KW-0067">ATP-binding</keyword>
<dbReference type="eggNOG" id="COG3638">
    <property type="taxonomic scope" value="Bacteria"/>
</dbReference>
<keyword evidence="1" id="KW-0813">Transport</keyword>
<evidence type="ECO:0000256" key="2">
    <source>
        <dbReference type="ARBA" id="ARBA00022475"/>
    </source>
</evidence>
<dbReference type="OrthoDB" id="9802264at2"/>
<dbReference type="PROSITE" id="PS50893">
    <property type="entry name" value="ABC_TRANSPORTER_2"/>
    <property type="match status" value="1"/>
</dbReference>
<evidence type="ECO:0000256" key="6">
    <source>
        <dbReference type="ARBA" id="ARBA00022967"/>
    </source>
</evidence>
<dbReference type="SMART" id="SM00382">
    <property type="entry name" value="AAA"/>
    <property type="match status" value="1"/>
</dbReference>
<dbReference type="RefSeq" id="WP_014281773.1">
    <property type="nucleotide sequence ID" value="NC_016641.1"/>
</dbReference>
<evidence type="ECO:0000256" key="7">
    <source>
        <dbReference type="ARBA" id="ARBA00023136"/>
    </source>
</evidence>
<dbReference type="GO" id="GO:0015416">
    <property type="term" value="F:ABC-type phosphonate transporter activity"/>
    <property type="evidence" value="ECO:0007669"/>
    <property type="project" value="InterPro"/>
</dbReference>
<dbReference type="PANTHER" id="PTHR43166">
    <property type="entry name" value="AMINO ACID IMPORT ATP-BINDING PROTEIN"/>
    <property type="match status" value="1"/>
</dbReference>
<keyword evidence="6" id="KW-1278">Translocase</keyword>
<gene>
    <name evidence="9" type="ordered locus">HPL003_21750</name>
</gene>
<dbReference type="HOGENOM" id="CLU_000604_1_22_9"/>
<evidence type="ECO:0000313" key="9">
    <source>
        <dbReference type="EMBL" id="AET61078.1"/>
    </source>
</evidence>
<reference evidence="10" key="1">
    <citation type="submission" date="2011-11" db="EMBL/GenBank/DDBJ databases">
        <title>Complete sequence of Paenibacillus terrae HPL-003.</title>
        <authorList>
            <person name="Shin S.H."/>
            <person name="Kim S."/>
            <person name="Kim J.Y."/>
        </authorList>
    </citation>
    <scope>NUCLEOTIDE SEQUENCE [LARGE SCALE GENOMIC DNA]</scope>
    <source>
        <strain evidence="10">HPL-003</strain>
    </source>
</reference>
<dbReference type="AlphaFoldDB" id="G7VQ09"/>
<dbReference type="SUPFAM" id="SSF52540">
    <property type="entry name" value="P-loop containing nucleoside triphosphate hydrolases"/>
    <property type="match status" value="1"/>
</dbReference>
<proteinExistence type="predicted"/>
<evidence type="ECO:0000256" key="5">
    <source>
        <dbReference type="ARBA" id="ARBA00022885"/>
    </source>
</evidence>
<feature type="domain" description="ABC transporter" evidence="8">
    <location>
        <begin position="2"/>
        <end position="244"/>
    </location>
</feature>
<dbReference type="InterPro" id="IPR027417">
    <property type="entry name" value="P-loop_NTPase"/>
</dbReference>
<dbReference type="GO" id="GO:0005524">
    <property type="term" value="F:ATP binding"/>
    <property type="evidence" value="ECO:0007669"/>
    <property type="project" value="UniProtKB-KW"/>
</dbReference>
<keyword evidence="7" id="KW-0472">Membrane</keyword>
<sequence>MIEVVDLVKSYGQEIILKNINCSFESNDAVVLLGPSGAGKSTLLRCLNGLVEATSGSIYMDGKKLPTNKKEIRFIRKNIGMIFQNFNLVKRLTVLDNVLCGRLSYNPTLPSLFKVYKKEDYELALHYLEKVGLVEKRNQRADSLSGGQMQRIAIARALVQQPKLLLADEPVASLDPKTSHSIMDLLMEIYEEEKLTMIITLHQIDLAPKYSKRILGLNSGNIVADYRSDQVNASDLYRLYENNQESGEDRKHEEQRHDG</sequence>
<dbReference type="PANTHER" id="PTHR43166:SF6">
    <property type="entry name" value="PHOSPHONATES IMPORT ATP-BINDING PROTEIN PHNC"/>
    <property type="match status" value="1"/>
</dbReference>
<dbReference type="EMBL" id="CP003107">
    <property type="protein sequence ID" value="AET61078.1"/>
    <property type="molecule type" value="Genomic_DNA"/>
</dbReference>
<accession>G7VQ09</accession>
<name>G7VQ09_PAETH</name>
<dbReference type="KEGG" id="pta:HPL003_21750"/>
<keyword evidence="3" id="KW-0547">Nucleotide-binding</keyword>
<organism evidence="9 10">
    <name type="scientific">Paenibacillus terrae (strain HPL-003)</name>
    <dbReference type="NCBI Taxonomy" id="985665"/>
    <lineage>
        <taxon>Bacteria</taxon>
        <taxon>Bacillati</taxon>
        <taxon>Bacillota</taxon>
        <taxon>Bacilli</taxon>
        <taxon>Bacillales</taxon>
        <taxon>Paenibacillaceae</taxon>
        <taxon>Paenibacillus</taxon>
    </lineage>
</organism>
<dbReference type="GO" id="GO:0016887">
    <property type="term" value="F:ATP hydrolysis activity"/>
    <property type="evidence" value="ECO:0007669"/>
    <property type="project" value="InterPro"/>
</dbReference>
<evidence type="ECO:0000256" key="1">
    <source>
        <dbReference type="ARBA" id="ARBA00022448"/>
    </source>
</evidence>
<dbReference type="Gene3D" id="3.40.50.300">
    <property type="entry name" value="P-loop containing nucleotide triphosphate hydrolases"/>
    <property type="match status" value="1"/>
</dbReference>
<evidence type="ECO:0000313" key="10">
    <source>
        <dbReference type="Proteomes" id="UP000005876"/>
    </source>
</evidence>
<dbReference type="PROSITE" id="PS00211">
    <property type="entry name" value="ABC_TRANSPORTER_1"/>
    <property type="match status" value="1"/>
</dbReference>
<dbReference type="Proteomes" id="UP000005876">
    <property type="component" value="Chromosome"/>
</dbReference>
<evidence type="ECO:0000256" key="4">
    <source>
        <dbReference type="ARBA" id="ARBA00022840"/>
    </source>
</evidence>
<keyword evidence="5" id="KW-0918">Phosphonate transport</keyword>
<dbReference type="InterPro" id="IPR012693">
    <property type="entry name" value="ABC_transpr_PhnC"/>
</dbReference>
<evidence type="ECO:0000259" key="8">
    <source>
        <dbReference type="PROSITE" id="PS50893"/>
    </source>
</evidence>
<keyword evidence="2" id="KW-1003">Cell membrane</keyword>
<evidence type="ECO:0000256" key="3">
    <source>
        <dbReference type="ARBA" id="ARBA00022741"/>
    </source>
</evidence>
<dbReference type="CDD" id="cd03256">
    <property type="entry name" value="ABC_PhnC_transporter"/>
    <property type="match status" value="1"/>
</dbReference>